<protein>
    <submittedName>
        <fullName evidence="5">EAL domain-containing protein</fullName>
    </submittedName>
</protein>
<dbReference type="RefSeq" id="WP_309655413.1">
    <property type="nucleotide sequence ID" value="NZ_JARWAN010000006.1"/>
</dbReference>
<dbReference type="Gene3D" id="3.20.20.450">
    <property type="entry name" value="EAL domain"/>
    <property type="match status" value="1"/>
</dbReference>
<comment type="caution">
    <text evidence="5">The sequence shown here is derived from an EMBL/GenBank/DDBJ whole genome shotgun (WGS) entry which is preliminary data.</text>
</comment>
<dbReference type="InterPro" id="IPR035965">
    <property type="entry name" value="PAS-like_dom_sf"/>
</dbReference>
<evidence type="ECO:0000259" key="4">
    <source>
        <dbReference type="PROSITE" id="PS50887"/>
    </source>
</evidence>
<evidence type="ECO:0000313" key="5">
    <source>
        <dbReference type="EMBL" id="MDR5898504.1"/>
    </source>
</evidence>
<feature type="domain" description="EAL" evidence="3">
    <location>
        <begin position="583"/>
        <end position="838"/>
    </location>
</feature>
<feature type="domain" description="GGDEF" evidence="4">
    <location>
        <begin position="442"/>
        <end position="574"/>
    </location>
</feature>
<dbReference type="InterPro" id="IPR043128">
    <property type="entry name" value="Rev_trsase/Diguanyl_cyclase"/>
</dbReference>
<dbReference type="InterPro" id="IPR029787">
    <property type="entry name" value="Nucleotide_cyclase"/>
</dbReference>
<evidence type="ECO:0000259" key="2">
    <source>
        <dbReference type="PROSITE" id="PS50113"/>
    </source>
</evidence>
<dbReference type="PROSITE" id="PS50112">
    <property type="entry name" value="PAS"/>
    <property type="match status" value="1"/>
</dbReference>
<dbReference type="SMART" id="SM00086">
    <property type="entry name" value="PAC"/>
    <property type="match status" value="1"/>
</dbReference>
<dbReference type="PANTHER" id="PTHR44757:SF2">
    <property type="entry name" value="BIOFILM ARCHITECTURE MAINTENANCE PROTEIN MBAA"/>
    <property type="match status" value="1"/>
</dbReference>
<sequence length="841" mass="93895">MESVRYRYRQLFEQAPLGCLLLDGDGRIREANRAATDLLSPGTDLTGYYLPTFMAADPGESEADNDSIFWQVAPALQRPRVRTELMRAMQQQVSTSVEERLEWSGTWLEIRAYPSPEGLMLLMRDTTEHHRLLDQLLDQEAHLTASQEELNQTLVMRQSLVDSLPANIALLDTQGNILEVNEQWRAFGAENDNSDPCFGVGQNYLNICENATGDFAEKATAGLRAVLCGESDHFAVDYACHSPTQRQWFRLNIKRLNQSARQPSDAQAVVMHMDITERRRAEDQLRIAARLFDDADEAIVVTEPSGRIQSINRAFTRITGYTESDALGTALGDLLRSGRHSQLFYEEMWEGLNTRGLWQGEIMNRRKSGDIYTEWLTINRIDDDEGQAEYFVAVFSDITEIKNSHSKIEYLAHHDVLTGLPNRRLFQDRLMRAIARARHDKGEAALLFLDLDYFKTTNDTLGHEVGDKLLIRAAARLRELVRDADTVARIGGDEFTVILPNCGFEEAGAIAKRLVADFAGVFLIDDRCLQVTLSAGLALYPQDGDDVDTLSRAADMAMYRAKEDGRNRLRLYDLALHQRFLEETALEEALRRALDNNELRLVYQPQFDAKDPTRLAGAEALLRWQDPEKGPISPGQFIPLAEKSDLITKLGRQVVALVCEQVGTWRAAGLNPPPISFNVSPKDFRGGQLASDLLRTMAQHGVTASQLQVEFTEGTLTGGADVVLKQVQELHEAGIDLAIDDFGTGYSSLINLKRLPLAELKIDKAFVDGLGKSEHDEAIALASLSMARAFGLRTVAEGVETPSQLAWLQAHGSDRIQGFLLARPLEAEDFSALLLDFDSTT</sequence>
<evidence type="ECO:0000313" key="6">
    <source>
        <dbReference type="Proteomes" id="UP001254564"/>
    </source>
</evidence>
<dbReference type="SMART" id="SM00091">
    <property type="entry name" value="PAS"/>
    <property type="match status" value="2"/>
</dbReference>
<dbReference type="InterPro" id="IPR052155">
    <property type="entry name" value="Biofilm_reg_signaling"/>
</dbReference>
<dbReference type="Pfam" id="PF13426">
    <property type="entry name" value="PAS_9"/>
    <property type="match status" value="1"/>
</dbReference>
<dbReference type="InterPro" id="IPR000700">
    <property type="entry name" value="PAS-assoc_C"/>
</dbReference>
<dbReference type="CDD" id="cd01949">
    <property type="entry name" value="GGDEF"/>
    <property type="match status" value="1"/>
</dbReference>
<dbReference type="SMART" id="SM00267">
    <property type="entry name" value="GGDEF"/>
    <property type="match status" value="1"/>
</dbReference>
<dbReference type="SUPFAM" id="SSF55785">
    <property type="entry name" value="PYP-like sensor domain (PAS domain)"/>
    <property type="match status" value="3"/>
</dbReference>
<dbReference type="Gene3D" id="3.30.70.270">
    <property type="match status" value="1"/>
</dbReference>
<dbReference type="NCBIfam" id="TIGR00229">
    <property type="entry name" value="sensory_box"/>
    <property type="match status" value="1"/>
</dbReference>
<dbReference type="InterPro" id="IPR001633">
    <property type="entry name" value="EAL_dom"/>
</dbReference>
<evidence type="ECO:0000259" key="1">
    <source>
        <dbReference type="PROSITE" id="PS50112"/>
    </source>
</evidence>
<dbReference type="SUPFAM" id="SSF55073">
    <property type="entry name" value="Nucleotide cyclase"/>
    <property type="match status" value="1"/>
</dbReference>
<dbReference type="InterPro" id="IPR013656">
    <property type="entry name" value="PAS_4"/>
</dbReference>
<dbReference type="Pfam" id="PF08448">
    <property type="entry name" value="PAS_4"/>
    <property type="match status" value="2"/>
</dbReference>
<dbReference type="InterPro" id="IPR001610">
    <property type="entry name" value="PAC"/>
</dbReference>
<dbReference type="PANTHER" id="PTHR44757">
    <property type="entry name" value="DIGUANYLATE CYCLASE DGCP"/>
    <property type="match status" value="1"/>
</dbReference>
<dbReference type="CDD" id="cd00130">
    <property type="entry name" value="PAS"/>
    <property type="match status" value="1"/>
</dbReference>
<organism evidence="5 6">
    <name type="scientific">Vreelandella vilamensis</name>
    <dbReference type="NCBI Taxonomy" id="531309"/>
    <lineage>
        <taxon>Bacteria</taxon>
        <taxon>Pseudomonadati</taxon>
        <taxon>Pseudomonadota</taxon>
        <taxon>Gammaproteobacteria</taxon>
        <taxon>Oceanospirillales</taxon>
        <taxon>Halomonadaceae</taxon>
        <taxon>Vreelandella</taxon>
    </lineage>
</organism>
<dbReference type="InterPro" id="IPR000160">
    <property type="entry name" value="GGDEF_dom"/>
</dbReference>
<dbReference type="PROSITE" id="PS50883">
    <property type="entry name" value="EAL"/>
    <property type="match status" value="1"/>
</dbReference>
<dbReference type="InterPro" id="IPR000014">
    <property type="entry name" value="PAS"/>
</dbReference>
<dbReference type="Pfam" id="PF00563">
    <property type="entry name" value="EAL"/>
    <property type="match status" value="1"/>
</dbReference>
<keyword evidence="6" id="KW-1185">Reference proteome</keyword>
<dbReference type="SMART" id="SM00052">
    <property type="entry name" value="EAL"/>
    <property type="match status" value="1"/>
</dbReference>
<dbReference type="CDD" id="cd01948">
    <property type="entry name" value="EAL"/>
    <property type="match status" value="1"/>
</dbReference>
<feature type="domain" description="PAC" evidence="2">
    <location>
        <begin position="358"/>
        <end position="410"/>
    </location>
</feature>
<dbReference type="EMBL" id="JARWAN010000006">
    <property type="protein sequence ID" value="MDR5898504.1"/>
    <property type="molecule type" value="Genomic_DNA"/>
</dbReference>
<proteinExistence type="predicted"/>
<dbReference type="Gene3D" id="3.30.450.20">
    <property type="entry name" value="PAS domain"/>
    <property type="match status" value="3"/>
</dbReference>
<reference evidence="5 6" key="1">
    <citation type="submission" date="2023-04" db="EMBL/GenBank/DDBJ databases">
        <title>A long-awaited taxogenomic arrangement of the family Halomonadaceae.</title>
        <authorList>
            <person name="De La Haba R."/>
            <person name="Chuvochina M."/>
            <person name="Wittouck S."/>
            <person name="Arahal D.R."/>
            <person name="Sanchez-Porro C."/>
            <person name="Hugenholtz P."/>
            <person name="Ventosa A."/>
        </authorList>
    </citation>
    <scope>NUCLEOTIDE SEQUENCE [LARGE SCALE GENOMIC DNA]</scope>
    <source>
        <strain evidence="5 6">DSM 21020</strain>
    </source>
</reference>
<feature type="domain" description="PAS" evidence="1">
    <location>
        <begin position="284"/>
        <end position="335"/>
    </location>
</feature>
<dbReference type="PROSITE" id="PS50887">
    <property type="entry name" value="GGDEF"/>
    <property type="match status" value="1"/>
</dbReference>
<gene>
    <name evidence="5" type="ORF">QC823_05815</name>
</gene>
<dbReference type="SUPFAM" id="SSF141868">
    <property type="entry name" value="EAL domain-like"/>
    <property type="match status" value="1"/>
</dbReference>
<dbReference type="PROSITE" id="PS50113">
    <property type="entry name" value="PAC"/>
    <property type="match status" value="1"/>
</dbReference>
<evidence type="ECO:0000259" key="3">
    <source>
        <dbReference type="PROSITE" id="PS50883"/>
    </source>
</evidence>
<name>A0ABU1H2J3_9GAMM</name>
<dbReference type="NCBIfam" id="TIGR00254">
    <property type="entry name" value="GGDEF"/>
    <property type="match status" value="1"/>
</dbReference>
<dbReference type="InterPro" id="IPR035919">
    <property type="entry name" value="EAL_sf"/>
</dbReference>
<dbReference type="Proteomes" id="UP001254564">
    <property type="component" value="Unassembled WGS sequence"/>
</dbReference>
<accession>A0ABU1H2J3</accession>
<dbReference type="Pfam" id="PF00990">
    <property type="entry name" value="GGDEF"/>
    <property type="match status" value="1"/>
</dbReference>